<keyword evidence="2" id="KW-1133">Transmembrane helix</keyword>
<dbReference type="RefSeq" id="WP_203840801.1">
    <property type="nucleotide sequence ID" value="NZ_BAAATV010000021.1"/>
</dbReference>
<organism evidence="3 4">
    <name type="scientific">Winogradskya humida</name>
    <dbReference type="NCBI Taxonomy" id="113566"/>
    <lineage>
        <taxon>Bacteria</taxon>
        <taxon>Bacillati</taxon>
        <taxon>Actinomycetota</taxon>
        <taxon>Actinomycetes</taxon>
        <taxon>Micromonosporales</taxon>
        <taxon>Micromonosporaceae</taxon>
        <taxon>Winogradskya</taxon>
    </lineage>
</organism>
<dbReference type="NCBIfam" id="NF038065">
    <property type="entry name" value="Pr6Pr"/>
    <property type="match status" value="1"/>
</dbReference>
<feature type="compositionally biased region" description="Low complexity" evidence="1">
    <location>
        <begin position="276"/>
        <end position="289"/>
    </location>
</feature>
<feature type="transmembrane region" description="Helical" evidence="2">
    <location>
        <begin position="30"/>
        <end position="53"/>
    </location>
</feature>
<name>A0ABQ3ZYV5_9ACTN</name>
<accession>A0ABQ3ZYV5</accession>
<feature type="compositionally biased region" description="Low complexity" evidence="1">
    <location>
        <begin position="213"/>
        <end position="231"/>
    </location>
</feature>
<feature type="compositionally biased region" description="Low complexity" evidence="1">
    <location>
        <begin position="257"/>
        <end position="268"/>
    </location>
</feature>
<sequence length="289" mass="31231">MTVLSRPELWWRVAIVACGYTGFQMDQHRFAYYTNQSNLIVLGYFGATIYWMLKRGTTAPAAPRLRGPVTLWIVITCLISHFVLNHGANPLPGLTHGDPATELTNRSLFLMHYAVPIMVLLDWLLFGPRRASPWRDLPLWLIYPFVYGITSIFRAILFPEVPDRYPYFFFSPEGKGYLGVALWMVALLALFALLGAALLTLDRLLAALPRRTAPAPPATASQTATAGQARAPRQAGPADGRASHPSDDSGKPGLVTGPGIAGPEITGPGITGPGITGPRSGSPSPTARG</sequence>
<proteinExistence type="predicted"/>
<dbReference type="EMBL" id="BOMN01000097">
    <property type="protein sequence ID" value="GIE23749.1"/>
    <property type="molecule type" value="Genomic_DNA"/>
</dbReference>
<evidence type="ECO:0000313" key="3">
    <source>
        <dbReference type="EMBL" id="GIE23749.1"/>
    </source>
</evidence>
<evidence type="ECO:0000313" key="4">
    <source>
        <dbReference type="Proteomes" id="UP000603200"/>
    </source>
</evidence>
<evidence type="ECO:0008006" key="5">
    <source>
        <dbReference type="Google" id="ProtNLM"/>
    </source>
</evidence>
<feature type="compositionally biased region" description="Basic and acidic residues" evidence="1">
    <location>
        <begin position="241"/>
        <end position="250"/>
    </location>
</feature>
<keyword evidence="2" id="KW-0472">Membrane</keyword>
<keyword evidence="4" id="KW-1185">Reference proteome</keyword>
<dbReference type="InterPro" id="IPR049713">
    <property type="entry name" value="Pr6Pr-like"/>
</dbReference>
<feature type="transmembrane region" description="Helical" evidence="2">
    <location>
        <begin position="65"/>
        <end position="88"/>
    </location>
</feature>
<feature type="transmembrane region" description="Helical" evidence="2">
    <location>
        <begin position="177"/>
        <end position="201"/>
    </location>
</feature>
<feature type="transmembrane region" description="Helical" evidence="2">
    <location>
        <begin position="137"/>
        <end position="157"/>
    </location>
</feature>
<protein>
    <recommendedName>
        <fullName evidence="5">FAR-17a/AIG1-like protein</fullName>
    </recommendedName>
</protein>
<feature type="transmembrane region" description="Helical" evidence="2">
    <location>
        <begin position="108"/>
        <end position="125"/>
    </location>
</feature>
<reference evidence="3 4" key="1">
    <citation type="submission" date="2021-01" db="EMBL/GenBank/DDBJ databases">
        <title>Whole genome shotgun sequence of Actinoplanes humidus NBRC 14915.</title>
        <authorList>
            <person name="Komaki H."/>
            <person name="Tamura T."/>
        </authorList>
    </citation>
    <scope>NUCLEOTIDE SEQUENCE [LARGE SCALE GENOMIC DNA]</scope>
    <source>
        <strain evidence="3 4">NBRC 14915</strain>
    </source>
</reference>
<comment type="caution">
    <text evidence="3">The sequence shown here is derived from an EMBL/GenBank/DDBJ whole genome shotgun (WGS) entry which is preliminary data.</text>
</comment>
<evidence type="ECO:0000256" key="2">
    <source>
        <dbReference type="SAM" id="Phobius"/>
    </source>
</evidence>
<evidence type="ECO:0000256" key="1">
    <source>
        <dbReference type="SAM" id="MobiDB-lite"/>
    </source>
</evidence>
<feature type="region of interest" description="Disordered" evidence="1">
    <location>
        <begin position="213"/>
        <end position="289"/>
    </location>
</feature>
<keyword evidence="2" id="KW-0812">Transmembrane</keyword>
<dbReference type="Proteomes" id="UP000603200">
    <property type="component" value="Unassembled WGS sequence"/>
</dbReference>
<gene>
    <name evidence="3" type="ORF">Ahu01nite_068510</name>
</gene>